<dbReference type="GO" id="GO:0005886">
    <property type="term" value="C:plasma membrane"/>
    <property type="evidence" value="ECO:0007669"/>
    <property type="project" value="UniProtKB-SubCell"/>
</dbReference>
<keyword evidence="3 10" id="KW-0808">Transferase</keyword>
<dbReference type="SMART" id="SM01207">
    <property type="entry name" value="G3P_acyltransf"/>
    <property type="match status" value="1"/>
</dbReference>
<reference evidence="11 12" key="1">
    <citation type="submission" date="2019-03" db="EMBL/GenBank/DDBJ databases">
        <title>Genomic Encyclopedia of Type Strains, Phase IV (KMG-IV): sequencing the most valuable type-strain genomes for metagenomic binning, comparative biology and taxonomic classification.</title>
        <authorList>
            <person name="Goeker M."/>
        </authorList>
    </citation>
    <scope>NUCLEOTIDE SEQUENCE [LARGE SCALE GENOMIC DNA]</scope>
    <source>
        <strain evidence="11 12">DSM 23802</strain>
    </source>
</reference>
<keyword evidence="12" id="KW-1185">Reference proteome</keyword>
<dbReference type="Pfam" id="PF02660">
    <property type="entry name" value="G3P_acyltransf"/>
    <property type="match status" value="1"/>
</dbReference>
<evidence type="ECO:0000313" key="11">
    <source>
        <dbReference type="EMBL" id="TCS79414.1"/>
    </source>
</evidence>
<dbReference type="AlphaFoldDB" id="A0A4R3K8R7"/>
<evidence type="ECO:0000256" key="7">
    <source>
        <dbReference type="ARBA" id="ARBA00023136"/>
    </source>
</evidence>
<comment type="function">
    <text evidence="10">Catalyzes the transfer of an acyl group from acyl-phosphate (acyl-PO(4)) to glycerol-3-phosphate (G3P) to form lysophosphatidic acid (LPA). This enzyme utilizes acyl-phosphate as fatty acyl donor, but not acyl-CoA or acyl-ACP.</text>
</comment>
<organism evidence="11 12">
    <name type="scientific">Tepidibacillus fermentans</name>
    <dbReference type="NCBI Taxonomy" id="1281767"/>
    <lineage>
        <taxon>Bacteria</taxon>
        <taxon>Bacillati</taxon>
        <taxon>Bacillota</taxon>
        <taxon>Bacilli</taxon>
        <taxon>Bacillales</taxon>
        <taxon>Bacillaceae</taxon>
        <taxon>Tepidibacillus</taxon>
    </lineage>
</organism>
<dbReference type="Proteomes" id="UP000295788">
    <property type="component" value="Unassembled WGS sequence"/>
</dbReference>
<evidence type="ECO:0000256" key="5">
    <source>
        <dbReference type="ARBA" id="ARBA00022989"/>
    </source>
</evidence>
<dbReference type="OrthoDB" id="9777124at2"/>
<keyword evidence="6 10" id="KW-0443">Lipid metabolism</keyword>
<keyword evidence="1 10" id="KW-1003">Cell membrane</keyword>
<dbReference type="PANTHER" id="PTHR30309:SF0">
    <property type="entry name" value="GLYCEROL-3-PHOSPHATE ACYLTRANSFERASE-RELATED"/>
    <property type="match status" value="1"/>
</dbReference>
<feature type="transmembrane region" description="Helical" evidence="10">
    <location>
        <begin position="6"/>
        <end position="23"/>
    </location>
</feature>
<accession>A0A4R3K8R7</accession>
<evidence type="ECO:0000256" key="9">
    <source>
        <dbReference type="ARBA" id="ARBA00023264"/>
    </source>
</evidence>
<dbReference type="RefSeq" id="WP_132770207.1">
    <property type="nucleotide sequence ID" value="NZ_SMAB01000021.1"/>
</dbReference>
<proteinExistence type="inferred from homology"/>
<comment type="catalytic activity">
    <reaction evidence="10">
        <text>an acyl phosphate + sn-glycerol 3-phosphate = a 1-acyl-sn-glycero-3-phosphate + phosphate</text>
        <dbReference type="Rhea" id="RHEA:34075"/>
        <dbReference type="ChEBI" id="CHEBI:43474"/>
        <dbReference type="ChEBI" id="CHEBI:57597"/>
        <dbReference type="ChEBI" id="CHEBI:57970"/>
        <dbReference type="ChEBI" id="CHEBI:59918"/>
        <dbReference type="EC" id="2.3.1.275"/>
    </reaction>
</comment>
<dbReference type="EMBL" id="SMAB01000021">
    <property type="protein sequence ID" value="TCS79414.1"/>
    <property type="molecule type" value="Genomic_DNA"/>
</dbReference>
<evidence type="ECO:0000256" key="4">
    <source>
        <dbReference type="ARBA" id="ARBA00022692"/>
    </source>
</evidence>
<keyword evidence="8 10" id="KW-0594">Phospholipid biosynthesis</keyword>
<keyword evidence="2 10" id="KW-0444">Lipid biosynthesis</keyword>
<dbReference type="GO" id="GO:0008654">
    <property type="term" value="P:phospholipid biosynthetic process"/>
    <property type="evidence" value="ECO:0007669"/>
    <property type="project" value="UniProtKB-UniRule"/>
</dbReference>
<keyword evidence="9 10" id="KW-1208">Phospholipid metabolism</keyword>
<comment type="similarity">
    <text evidence="10">Belongs to the PlsY family.</text>
</comment>
<dbReference type="PANTHER" id="PTHR30309">
    <property type="entry name" value="INNER MEMBRANE PROTEIN YGIH"/>
    <property type="match status" value="1"/>
</dbReference>
<keyword evidence="4 10" id="KW-0812">Transmembrane</keyword>
<protein>
    <recommendedName>
        <fullName evidence="10">Glycerol-3-phosphate acyltransferase</fullName>
    </recommendedName>
    <alternativeName>
        <fullName evidence="10">Acyl-PO4 G3P acyltransferase</fullName>
    </alternativeName>
    <alternativeName>
        <fullName evidence="10">Acyl-phosphate--glycerol-3-phosphate acyltransferase</fullName>
    </alternativeName>
    <alternativeName>
        <fullName evidence="10">G3P acyltransferase</fullName>
        <shortName evidence="10">GPAT</shortName>
        <ecNumber evidence="10">2.3.1.275</ecNumber>
    </alternativeName>
    <alternativeName>
        <fullName evidence="10">Lysophosphatidic acid synthase</fullName>
        <shortName evidence="10">LPA synthase</shortName>
    </alternativeName>
</protein>
<evidence type="ECO:0000256" key="2">
    <source>
        <dbReference type="ARBA" id="ARBA00022516"/>
    </source>
</evidence>
<name>A0A4R3K8R7_9BACI</name>
<evidence type="ECO:0000313" key="12">
    <source>
        <dbReference type="Proteomes" id="UP000295788"/>
    </source>
</evidence>
<dbReference type="HAMAP" id="MF_01043">
    <property type="entry name" value="PlsY"/>
    <property type="match status" value="1"/>
</dbReference>
<feature type="transmembrane region" description="Helical" evidence="10">
    <location>
        <begin position="110"/>
        <end position="131"/>
    </location>
</feature>
<evidence type="ECO:0000256" key="3">
    <source>
        <dbReference type="ARBA" id="ARBA00022679"/>
    </source>
</evidence>
<feature type="transmembrane region" description="Helical" evidence="10">
    <location>
        <begin position="79"/>
        <end position="98"/>
    </location>
</feature>
<keyword evidence="5 10" id="KW-1133">Transmembrane helix</keyword>
<evidence type="ECO:0000256" key="10">
    <source>
        <dbReference type="HAMAP-Rule" id="MF_01043"/>
    </source>
</evidence>
<evidence type="ECO:0000256" key="8">
    <source>
        <dbReference type="ARBA" id="ARBA00023209"/>
    </source>
</evidence>
<dbReference type="InterPro" id="IPR003811">
    <property type="entry name" value="G3P_acylTferase_PlsY"/>
</dbReference>
<comment type="caution">
    <text evidence="11">The sequence shown here is derived from an EMBL/GenBank/DDBJ whole genome shotgun (WGS) entry which is preliminary data.</text>
</comment>
<comment type="subunit">
    <text evidence="10">Probably interacts with PlsX.</text>
</comment>
<comment type="subcellular location">
    <subcellularLocation>
        <location evidence="10">Cell membrane</location>
        <topology evidence="10">Multi-pass membrane protein</topology>
    </subcellularLocation>
</comment>
<keyword evidence="7 10" id="KW-0472">Membrane</keyword>
<dbReference type="UniPathway" id="UPA00085"/>
<feature type="transmembrane region" description="Helical" evidence="10">
    <location>
        <begin position="143"/>
        <end position="173"/>
    </location>
</feature>
<dbReference type="EC" id="2.3.1.275" evidence="10"/>
<gene>
    <name evidence="10" type="primary">plsY</name>
    <name evidence="11" type="ORF">EDD72_12139</name>
</gene>
<keyword evidence="11" id="KW-0012">Acyltransferase</keyword>
<comment type="pathway">
    <text evidence="10">Lipid metabolism; phospholipid metabolism.</text>
</comment>
<sequence length="197" mass="20974">MKVLFAIFIGYFIGAIPTALIVGRNKNIDIRKHGSGNIGGTNTFRVLGKKAGYFVTIVDILKGIIPTLIGLGVGGEVTGVLAGITASIGHSYSLFAGFKGGKSVATSTGVMLVLNPLSILYGAIVFVIVLFTTKFVSLSSMLAAITVGVTVSFMNVDISVKLAAIFFAVFILYRHRSNIERLLKGTENKAFQKKRPE</sequence>
<evidence type="ECO:0000256" key="6">
    <source>
        <dbReference type="ARBA" id="ARBA00023098"/>
    </source>
</evidence>
<dbReference type="GO" id="GO:0043772">
    <property type="term" value="F:acyl-phosphate glycerol-3-phosphate acyltransferase activity"/>
    <property type="evidence" value="ECO:0007669"/>
    <property type="project" value="UniProtKB-UniRule"/>
</dbReference>
<evidence type="ECO:0000256" key="1">
    <source>
        <dbReference type="ARBA" id="ARBA00022475"/>
    </source>
</evidence>
<feature type="transmembrane region" description="Helical" evidence="10">
    <location>
        <begin position="51"/>
        <end position="73"/>
    </location>
</feature>
<dbReference type="NCBIfam" id="TIGR00023">
    <property type="entry name" value="glycerol-3-phosphate 1-O-acyltransferase PlsY"/>
    <property type="match status" value="1"/>
</dbReference>